<accession>A0ABV4SQ50</accession>
<sequence>MAKPVRASLGEMWITCQVCRSELFRERGIKLNSTGMVHEAGVGGRDGDGPDLLEVRIRAPLREP</sequence>
<evidence type="ECO:0000313" key="2">
    <source>
        <dbReference type="Proteomes" id="UP001571476"/>
    </source>
</evidence>
<protein>
    <submittedName>
        <fullName evidence="1">Uncharacterized protein</fullName>
    </submittedName>
</protein>
<reference evidence="1 2" key="1">
    <citation type="submission" date="2024-08" db="EMBL/GenBank/DDBJ databases">
        <title>Genome sequence of Streptomyces aureus CACIA-1.46HGO.</title>
        <authorList>
            <person name="Evangelista-Martinez Z."/>
        </authorList>
    </citation>
    <scope>NUCLEOTIDE SEQUENCE [LARGE SCALE GENOMIC DNA]</scope>
    <source>
        <strain evidence="1 2">CACIA-1.46HGO</strain>
    </source>
</reference>
<name>A0ABV4SQ50_9ACTN</name>
<dbReference type="EMBL" id="JBGOSP010000011">
    <property type="protein sequence ID" value="MFA3839068.1"/>
    <property type="molecule type" value="Genomic_DNA"/>
</dbReference>
<proteinExistence type="predicted"/>
<comment type="caution">
    <text evidence="1">The sequence shown here is derived from an EMBL/GenBank/DDBJ whole genome shotgun (WGS) entry which is preliminary data.</text>
</comment>
<evidence type="ECO:0000313" key="1">
    <source>
        <dbReference type="EMBL" id="MFA3839068.1"/>
    </source>
</evidence>
<dbReference type="Proteomes" id="UP001571476">
    <property type="component" value="Unassembled WGS sequence"/>
</dbReference>
<keyword evidence="2" id="KW-1185">Reference proteome</keyword>
<organism evidence="1 2">
    <name type="scientific">Streptomyces aureus</name>
    <dbReference type="NCBI Taxonomy" id="193461"/>
    <lineage>
        <taxon>Bacteria</taxon>
        <taxon>Bacillati</taxon>
        <taxon>Actinomycetota</taxon>
        <taxon>Actinomycetes</taxon>
        <taxon>Kitasatosporales</taxon>
        <taxon>Streptomycetaceae</taxon>
        <taxon>Streptomyces</taxon>
    </lineage>
</organism>
<dbReference type="RefSeq" id="WP_372563990.1">
    <property type="nucleotide sequence ID" value="NZ_JBGOSP010000011.1"/>
</dbReference>
<gene>
    <name evidence="1" type="ORF">ACEG43_23320</name>
</gene>